<dbReference type="Proteomes" id="UP000030152">
    <property type="component" value="Unassembled WGS sequence"/>
</dbReference>
<dbReference type="SMART" id="SM00028">
    <property type="entry name" value="TPR"/>
    <property type="match status" value="2"/>
</dbReference>
<feature type="compositionally biased region" description="Basic and acidic residues" evidence="2">
    <location>
        <begin position="151"/>
        <end position="216"/>
    </location>
</feature>
<feature type="repeat" description="TPR" evidence="1">
    <location>
        <begin position="59"/>
        <end position="92"/>
    </location>
</feature>
<feature type="repeat" description="TPR" evidence="1">
    <location>
        <begin position="96"/>
        <end position="129"/>
    </location>
</feature>
<keyword evidence="5" id="KW-1185">Reference proteome</keyword>
<evidence type="ECO:0000313" key="5">
    <source>
        <dbReference type="Proteomes" id="UP000030152"/>
    </source>
</evidence>
<proteinExistence type="predicted"/>
<feature type="compositionally biased region" description="Basic and acidic residues" evidence="2">
    <location>
        <begin position="238"/>
        <end position="248"/>
    </location>
</feature>
<reference evidence="4 5" key="1">
    <citation type="submission" date="2013-09" db="EMBL/GenBank/DDBJ databases">
        <authorList>
            <person name="Zeng Z."/>
            <person name="Chen C."/>
        </authorList>
    </citation>
    <scope>NUCLEOTIDE SEQUENCE [LARGE SCALE GENOMIC DNA]</scope>
    <source>
        <strain evidence="4 5">WB 3.3-2</strain>
    </source>
</reference>
<organism evidence="4 5">
    <name type="scientific">Flavobacterium rivuli WB 3.3-2 = DSM 21788</name>
    <dbReference type="NCBI Taxonomy" id="1121895"/>
    <lineage>
        <taxon>Bacteria</taxon>
        <taxon>Pseudomonadati</taxon>
        <taxon>Bacteroidota</taxon>
        <taxon>Flavobacteriia</taxon>
        <taxon>Flavobacteriales</taxon>
        <taxon>Flavobacteriaceae</taxon>
        <taxon>Flavobacterium</taxon>
    </lineage>
</organism>
<accession>A0A0A2M0D3</accession>
<feature type="signal peptide" evidence="3">
    <location>
        <begin position="1"/>
        <end position="18"/>
    </location>
</feature>
<dbReference type="Pfam" id="PF00515">
    <property type="entry name" value="TPR_1"/>
    <property type="match status" value="1"/>
</dbReference>
<name>A0A0A2M0D3_9FLAO</name>
<dbReference type="InterPro" id="IPR011990">
    <property type="entry name" value="TPR-like_helical_dom_sf"/>
</dbReference>
<feature type="region of interest" description="Disordered" evidence="2">
    <location>
        <begin position="140"/>
        <end position="263"/>
    </location>
</feature>
<evidence type="ECO:0000256" key="1">
    <source>
        <dbReference type="PROSITE-ProRule" id="PRU00339"/>
    </source>
</evidence>
<dbReference type="PROSITE" id="PS50005">
    <property type="entry name" value="TPR"/>
    <property type="match status" value="2"/>
</dbReference>
<dbReference type="STRING" id="1121895.GCA_000378485_02809"/>
<dbReference type="PROSITE" id="PS50293">
    <property type="entry name" value="TPR_REGION"/>
    <property type="match status" value="1"/>
</dbReference>
<keyword evidence="1" id="KW-0802">TPR repeat</keyword>
<sequence>MKKVLTYSLMLCAALAFSQEKKPEKDTSLPLGNKQYDKKEYADAEANYRISNSKDATKAVATYNLGNAIYRQKKPAEALWAYSKAVEVAKDKPQKHLAYHNMGNALMEQKNYQAAVEAYKNALRNNPADDQTRYNFALAKKMLKDNPPPPPKKDDKKDKDKDKDKDKKDDKNQKPEDKKGDNKDKDKDKGDQKDNKDKGDQKDKQNDGKDKKDQGEPKPQPASPSKQRMENMLDAMNNEEKKVQDKLNAKKVQGQPQKQEKDW</sequence>
<dbReference type="Gene3D" id="1.25.40.10">
    <property type="entry name" value="Tetratricopeptide repeat domain"/>
    <property type="match status" value="2"/>
</dbReference>
<gene>
    <name evidence="4" type="ORF">Q765_14850</name>
</gene>
<dbReference type="AlphaFoldDB" id="A0A0A2M0D3"/>
<dbReference type="InterPro" id="IPR019734">
    <property type="entry name" value="TPR_rpt"/>
</dbReference>
<dbReference type="OrthoDB" id="1525165at2"/>
<evidence type="ECO:0000256" key="2">
    <source>
        <dbReference type="SAM" id="MobiDB-lite"/>
    </source>
</evidence>
<comment type="caution">
    <text evidence="4">The sequence shown here is derived from an EMBL/GenBank/DDBJ whole genome shotgun (WGS) entry which is preliminary data.</text>
</comment>
<dbReference type="eggNOG" id="COG0457">
    <property type="taxonomic scope" value="Bacteria"/>
</dbReference>
<protein>
    <submittedName>
        <fullName evidence="4">BatC protein</fullName>
    </submittedName>
</protein>
<evidence type="ECO:0000256" key="3">
    <source>
        <dbReference type="SAM" id="SignalP"/>
    </source>
</evidence>
<dbReference type="RefSeq" id="WP_020213981.1">
    <property type="nucleotide sequence ID" value="NZ_JRLX01000017.1"/>
</dbReference>
<evidence type="ECO:0000313" key="4">
    <source>
        <dbReference type="EMBL" id="KGO85699.1"/>
    </source>
</evidence>
<dbReference type="EMBL" id="JRLX01000017">
    <property type="protein sequence ID" value="KGO85699.1"/>
    <property type="molecule type" value="Genomic_DNA"/>
</dbReference>
<feature type="chain" id="PRO_5002002571" evidence="3">
    <location>
        <begin position="19"/>
        <end position="263"/>
    </location>
</feature>
<dbReference type="SUPFAM" id="SSF48452">
    <property type="entry name" value="TPR-like"/>
    <property type="match status" value="1"/>
</dbReference>
<keyword evidence="3" id="KW-0732">Signal</keyword>
<dbReference type="Pfam" id="PF13432">
    <property type="entry name" value="TPR_16"/>
    <property type="match status" value="1"/>
</dbReference>